<dbReference type="Proteomes" id="UP000184406">
    <property type="component" value="Unassembled WGS sequence"/>
</dbReference>
<evidence type="ECO:0000313" key="6">
    <source>
        <dbReference type="EMBL" id="SHF68130.1"/>
    </source>
</evidence>
<accession>A0A1M5DMF3</accession>
<evidence type="ECO:0000256" key="3">
    <source>
        <dbReference type="ARBA" id="ARBA00022989"/>
    </source>
</evidence>
<feature type="transmembrane region" description="Helical" evidence="5">
    <location>
        <begin position="94"/>
        <end position="116"/>
    </location>
</feature>
<comment type="subcellular location">
    <subcellularLocation>
        <location evidence="1">Membrane</location>
        <topology evidence="1">Multi-pass membrane protein</topology>
    </subcellularLocation>
</comment>
<evidence type="ECO:0000256" key="4">
    <source>
        <dbReference type="ARBA" id="ARBA00023136"/>
    </source>
</evidence>
<dbReference type="GO" id="GO:0016020">
    <property type="term" value="C:membrane"/>
    <property type="evidence" value="ECO:0007669"/>
    <property type="project" value="UniProtKB-SubCell"/>
</dbReference>
<dbReference type="InterPro" id="IPR002657">
    <property type="entry name" value="BilAc:Na_symport/Acr3"/>
</dbReference>
<keyword evidence="4 5" id="KW-0472">Membrane</keyword>
<sequence length="296" mass="31614">MNSTSGIILAISLIIIMFGMGLSLTLSDFKRVVTYPKAMIIGLICQMLLLPMIGYFIAVSLSLSPTTAIGIMLLAACPGGPTSNMLTYLAKGDLALSVSLTAVSSIISILTIPFIVQFSLQEFSNESMAITVDALTMIKQLMVIVIIPVGIGMFIKSKFEAFANKMEKPVKIASAIIFVLVIIGVTISVKDVFMSYLSEAGLPAILLNVSTMTIGFLMAVLFKLTRPQAISISIETGIQNGTLAITLATIALNNAEYSIVPAIYGLLMFVTATVIIFIRKPLGVKDELSLEKDSAN</sequence>
<dbReference type="Gene3D" id="1.20.1530.20">
    <property type="match status" value="1"/>
</dbReference>
<evidence type="ECO:0000313" key="7">
    <source>
        <dbReference type="Proteomes" id="UP000184406"/>
    </source>
</evidence>
<dbReference type="OrthoDB" id="9806785at2"/>
<feature type="transmembrane region" description="Helical" evidence="5">
    <location>
        <begin position="6"/>
        <end position="26"/>
    </location>
</feature>
<feature type="transmembrane region" description="Helical" evidence="5">
    <location>
        <begin position="128"/>
        <end position="151"/>
    </location>
</feature>
<dbReference type="PANTHER" id="PTHR10361">
    <property type="entry name" value="SODIUM-BILE ACID COTRANSPORTER"/>
    <property type="match status" value="1"/>
</dbReference>
<name>A0A1M5DMF3_9FLAO</name>
<keyword evidence="2 5" id="KW-0812">Transmembrane</keyword>
<dbReference type="InterPro" id="IPR038770">
    <property type="entry name" value="Na+/solute_symporter_sf"/>
</dbReference>
<dbReference type="AlphaFoldDB" id="A0A1M5DMF3"/>
<proteinExistence type="predicted"/>
<feature type="transmembrane region" description="Helical" evidence="5">
    <location>
        <begin position="229"/>
        <end position="252"/>
    </location>
</feature>
<protein>
    <submittedName>
        <fullName evidence="6">Bile acid:Na+ symporter, BASS family</fullName>
    </submittedName>
</protein>
<feature type="transmembrane region" description="Helical" evidence="5">
    <location>
        <begin position="38"/>
        <end position="57"/>
    </location>
</feature>
<feature type="transmembrane region" description="Helical" evidence="5">
    <location>
        <begin position="201"/>
        <end position="222"/>
    </location>
</feature>
<feature type="transmembrane region" description="Helical" evidence="5">
    <location>
        <begin position="63"/>
        <end position="82"/>
    </location>
</feature>
<feature type="transmembrane region" description="Helical" evidence="5">
    <location>
        <begin position="172"/>
        <end position="189"/>
    </location>
</feature>
<dbReference type="RefSeq" id="WP_072863515.1">
    <property type="nucleotide sequence ID" value="NZ_FQUX01000006.1"/>
</dbReference>
<dbReference type="EMBL" id="FQUX01000006">
    <property type="protein sequence ID" value="SHF68130.1"/>
    <property type="molecule type" value="Genomic_DNA"/>
</dbReference>
<keyword evidence="3 5" id="KW-1133">Transmembrane helix</keyword>
<keyword evidence="7" id="KW-1185">Reference proteome</keyword>
<dbReference type="PANTHER" id="PTHR10361:SF24">
    <property type="entry name" value="P3 PROTEIN"/>
    <property type="match status" value="1"/>
</dbReference>
<evidence type="ECO:0000256" key="1">
    <source>
        <dbReference type="ARBA" id="ARBA00004141"/>
    </source>
</evidence>
<gene>
    <name evidence="6" type="ORF">SAMN03080594_106158</name>
</gene>
<evidence type="ECO:0000256" key="5">
    <source>
        <dbReference type="SAM" id="Phobius"/>
    </source>
</evidence>
<evidence type="ECO:0000256" key="2">
    <source>
        <dbReference type="ARBA" id="ARBA00022692"/>
    </source>
</evidence>
<dbReference type="InterPro" id="IPR004710">
    <property type="entry name" value="Bilac:Na_transpt"/>
</dbReference>
<feature type="transmembrane region" description="Helical" evidence="5">
    <location>
        <begin position="258"/>
        <end position="278"/>
    </location>
</feature>
<reference evidence="7" key="1">
    <citation type="submission" date="2016-11" db="EMBL/GenBank/DDBJ databases">
        <authorList>
            <person name="Varghese N."/>
            <person name="Submissions S."/>
        </authorList>
    </citation>
    <scope>NUCLEOTIDE SEQUENCE [LARGE SCALE GENOMIC DNA]</scope>
    <source>
        <strain evidence="7">DSM 17539</strain>
    </source>
</reference>
<organism evidence="6 7">
    <name type="scientific">Arenibacter palladensis</name>
    <dbReference type="NCBI Taxonomy" id="237373"/>
    <lineage>
        <taxon>Bacteria</taxon>
        <taxon>Pseudomonadati</taxon>
        <taxon>Bacteroidota</taxon>
        <taxon>Flavobacteriia</taxon>
        <taxon>Flavobacteriales</taxon>
        <taxon>Flavobacteriaceae</taxon>
        <taxon>Arenibacter</taxon>
    </lineage>
</organism>
<dbReference type="Pfam" id="PF01758">
    <property type="entry name" value="SBF"/>
    <property type="match status" value="1"/>
</dbReference>